<dbReference type="Gene3D" id="3.30.420.10">
    <property type="entry name" value="Ribonuclease H-like superfamily/Ribonuclease H"/>
    <property type="match status" value="1"/>
</dbReference>
<dbReference type="InterPro" id="IPR056924">
    <property type="entry name" value="SH3_Tf2-1"/>
</dbReference>
<organism evidence="2">
    <name type="scientific">Solanum lycopersicum</name>
    <name type="common">Tomato</name>
    <name type="synonym">Lycopersicon esculentum</name>
    <dbReference type="NCBI Taxonomy" id="4081"/>
    <lineage>
        <taxon>Eukaryota</taxon>
        <taxon>Viridiplantae</taxon>
        <taxon>Streptophyta</taxon>
        <taxon>Embryophyta</taxon>
        <taxon>Tracheophyta</taxon>
        <taxon>Spermatophyta</taxon>
        <taxon>Magnoliopsida</taxon>
        <taxon>eudicotyledons</taxon>
        <taxon>Gunneridae</taxon>
        <taxon>Pentapetalae</taxon>
        <taxon>asterids</taxon>
        <taxon>lamiids</taxon>
        <taxon>Solanales</taxon>
        <taxon>Solanaceae</taxon>
        <taxon>Solanoideae</taxon>
        <taxon>Solaneae</taxon>
        <taxon>Solanum</taxon>
        <taxon>Solanum subgen. Lycopersicon</taxon>
    </lineage>
</organism>
<evidence type="ECO:0000259" key="1">
    <source>
        <dbReference type="PROSITE" id="PS50994"/>
    </source>
</evidence>
<proteinExistence type="predicted"/>
<reference evidence="2" key="1">
    <citation type="journal article" date="2011" name="Plant Cell Physiol.">
        <title>Characterization of P450 Carotenoid {beta}- and {varepsilon}-Hydroxylases of Tomato and Transcriptional Regulation of Xanthophyll Biosynthesis in Root, Leaf, Petal and Fruit.</title>
        <authorList>
            <person name="Stigliani A.L."/>
            <person name="Giorio G."/>
            <person name="D'Ambrosio C."/>
        </authorList>
    </citation>
    <scope>NUCLEOTIDE SEQUENCE</scope>
    <source>
        <tissue evidence="2">Leaf</tissue>
    </source>
</reference>
<dbReference type="InterPro" id="IPR012337">
    <property type="entry name" value="RNaseH-like_sf"/>
</dbReference>
<dbReference type="SUPFAM" id="SSF53098">
    <property type="entry name" value="Ribonuclease H-like"/>
    <property type="match status" value="1"/>
</dbReference>
<dbReference type="PROSITE" id="PS50994">
    <property type="entry name" value="INTEGRASE"/>
    <property type="match status" value="1"/>
</dbReference>
<dbReference type="InterPro" id="IPR036397">
    <property type="entry name" value="RNaseH_sf"/>
</dbReference>
<protein>
    <submittedName>
        <fullName evidence="2">Gag-pol polyprotein</fullName>
    </submittedName>
</protein>
<dbReference type="GO" id="GO:0015074">
    <property type="term" value="P:DNA integration"/>
    <property type="evidence" value="ECO:0007669"/>
    <property type="project" value="InterPro"/>
</dbReference>
<dbReference type="AlphaFoldDB" id="E6Y5Q1"/>
<accession>E6Y5Q1</accession>
<dbReference type="Pfam" id="PF24626">
    <property type="entry name" value="SH3_Tf2-1"/>
    <property type="match status" value="1"/>
</dbReference>
<dbReference type="InterPro" id="IPR001584">
    <property type="entry name" value="Integrase_cat-core"/>
</dbReference>
<evidence type="ECO:0000313" key="2">
    <source>
        <dbReference type="EMBL" id="ADU56211.1"/>
    </source>
</evidence>
<dbReference type="EMBL" id="EU887843">
    <property type="protein sequence ID" value="ADU56211.1"/>
    <property type="molecule type" value="Genomic_DNA"/>
</dbReference>
<sequence>MDFVVGLPKTMGKYSSIWVIVDRLTKSAHFIPVKVTYNAEKLAKIYISEIVRLHGVPLSIISDRGTQFTSKFWKILHAELGTRLDLSTAFHPQTDGQSERTIQVLEDMICACVIEFGGHWDSFLPLAEFSYNNSYHSSIDMAPFEALYGRRCRSPIGWFDAFEVRPWGTDLLRDSIEKVKSIQEKLLAAQSRQKEYADRKVRDLEFMEGEQVLLKVSPMKAVMRFGKRGKLIPRYIGPFEVLKRVGEVAYELALPPGLSGVHPVFHVSMLKRYHGDGNYIIRWDSVLLDENLSYEEKPVVILDREIRKLRSREIASIKVQWKNRPVEEATSEKEADMRERYPHLFTDSGTPFRPCFPSCDRSGTNDG</sequence>
<name>E6Y5Q1_SOLLC</name>
<dbReference type="PANTHER" id="PTHR45835:SF99">
    <property type="entry name" value="CHROMO DOMAIN-CONTAINING PROTEIN-RELATED"/>
    <property type="match status" value="1"/>
</dbReference>
<dbReference type="PANTHER" id="PTHR45835">
    <property type="entry name" value="YALI0A06105P"/>
    <property type="match status" value="1"/>
</dbReference>
<feature type="domain" description="Integrase catalytic" evidence="1">
    <location>
        <begin position="1"/>
        <end position="151"/>
    </location>
</feature>
<dbReference type="GO" id="GO:0003676">
    <property type="term" value="F:nucleic acid binding"/>
    <property type="evidence" value="ECO:0007669"/>
    <property type="project" value="InterPro"/>
</dbReference>